<gene>
    <name evidence="4" type="ORF">CKO45_32360</name>
</gene>
<dbReference type="InterPro" id="IPR020550">
    <property type="entry name" value="Inositol_monophosphatase_CS"/>
</dbReference>
<keyword evidence="3" id="KW-0460">Magnesium</keyword>
<dbReference type="Gene3D" id="3.40.190.80">
    <property type="match status" value="1"/>
</dbReference>
<dbReference type="EMBL" id="NRSG01000826">
    <property type="protein sequence ID" value="MBK1662860.1"/>
    <property type="molecule type" value="Genomic_DNA"/>
</dbReference>
<dbReference type="PANTHER" id="PTHR20854">
    <property type="entry name" value="INOSITOL MONOPHOSPHATASE"/>
    <property type="match status" value="1"/>
</dbReference>
<dbReference type="RefSeq" id="WP_275955445.1">
    <property type="nucleotide sequence ID" value="NZ_NRSG01000826.1"/>
</dbReference>
<dbReference type="Pfam" id="PF00459">
    <property type="entry name" value="Inositol_P"/>
    <property type="match status" value="1"/>
</dbReference>
<dbReference type="InterPro" id="IPR000760">
    <property type="entry name" value="Inositol_monophosphatase-like"/>
</dbReference>
<proteinExistence type="inferred from homology"/>
<dbReference type="PROSITE" id="PS00630">
    <property type="entry name" value="IMP_2"/>
    <property type="match status" value="1"/>
</dbReference>
<evidence type="ECO:0000256" key="3">
    <source>
        <dbReference type="ARBA" id="ARBA00022842"/>
    </source>
</evidence>
<comment type="caution">
    <text evidence="4">The sequence shown here is derived from an EMBL/GenBank/DDBJ whole genome shotgun (WGS) entry which is preliminary data.</text>
</comment>
<sequence>AGRYDGYWELGIKKWDMAAGLILVREAGGFVTDPEGGDPYAEGNVVAGNTTMQPKLREFVQEGIGSVASARPRAPEAPAAG</sequence>
<keyword evidence="5" id="KW-1185">Reference proteome</keyword>
<accession>A0ABS1D8U5</accession>
<comment type="similarity">
    <text evidence="1">Belongs to the inositol monophosphatase superfamily.</text>
</comment>
<evidence type="ECO:0000313" key="4">
    <source>
        <dbReference type="EMBL" id="MBK1662860.1"/>
    </source>
</evidence>
<organism evidence="4 5">
    <name type="scientific">Paracraurococcus ruber</name>
    <dbReference type="NCBI Taxonomy" id="77675"/>
    <lineage>
        <taxon>Bacteria</taxon>
        <taxon>Pseudomonadati</taxon>
        <taxon>Pseudomonadota</taxon>
        <taxon>Alphaproteobacteria</taxon>
        <taxon>Acetobacterales</taxon>
        <taxon>Roseomonadaceae</taxon>
        <taxon>Paracraurococcus</taxon>
    </lineage>
</organism>
<evidence type="ECO:0000256" key="1">
    <source>
        <dbReference type="ARBA" id="ARBA00009759"/>
    </source>
</evidence>
<dbReference type="PANTHER" id="PTHR20854:SF4">
    <property type="entry name" value="INOSITOL-1-MONOPHOSPHATASE-RELATED"/>
    <property type="match status" value="1"/>
</dbReference>
<feature type="non-terminal residue" evidence="4">
    <location>
        <position position="1"/>
    </location>
</feature>
<protein>
    <submittedName>
        <fullName evidence="4">Inositol monophosphatase</fullName>
    </submittedName>
</protein>
<keyword evidence="2" id="KW-0479">Metal-binding</keyword>
<dbReference type="SUPFAM" id="SSF56655">
    <property type="entry name" value="Carbohydrate phosphatase"/>
    <property type="match status" value="1"/>
</dbReference>
<reference evidence="4 5" key="1">
    <citation type="journal article" date="2020" name="Microorganisms">
        <title>Osmotic Adaptation and Compatible Solute Biosynthesis of Phototrophic Bacteria as Revealed from Genome Analyses.</title>
        <authorList>
            <person name="Imhoff J.F."/>
            <person name="Rahn T."/>
            <person name="Kunzel S."/>
            <person name="Keller A."/>
            <person name="Neulinger S.C."/>
        </authorList>
    </citation>
    <scope>NUCLEOTIDE SEQUENCE [LARGE SCALE GENOMIC DNA]</scope>
    <source>
        <strain evidence="4 5">DSM 15382</strain>
    </source>
</reference>
<evidence type="ECO:0000256" key="2">
    <source>
        <dbReference type="ARBA" id="ARBA00022723"/>
    </source>
</evidence>
<evidence type="ECO:0000313" key="5">
    <source>
        <dbReference type="Proteomes" id="UP000697995"/>
    </source>
</evidence>
<name>A0ABS1D8U5_9PROT</name>
<dbReference type="Proteomes" id="UP000697995">
    <property type="component" value="Unassembled WGS sequence"/>
</dbReference>